<reference evidence="1 2" key="1">
    <citation type="submission" date="2020-08" db="EMBL/GenBank/DDBJ databases">
        <authorList>
            <person name="Liu C."/>
            <person name="Sun Q."/>
        </authorList>
    </citation>
    <scope>NUCLEOTIDE SEQUENCE [LARGE SCALE GENOMIC DNA]</scope>
    <source>
        <strain evidence="1 2">NSJ-61</strain>
    </source>
</reference>
<organism evidence="1 2">
    <name type="scientific">[Eubacterium] hominis</name>
    <dbReference type="NCBI Taxonomy" id="2764325"/>
    <lineage>
        <taxon>Bacteria</taxon>
        <taxon>Bacillati</taxon>
        <taxon>Bacillota</taxon>
        <taxon>Erysipelotrichia</taxon>
        <taxon>Erysipelotrichales</taxon>
        <taxon>Erysipelotrichaceae</taxon>
        <taxon>Amedibacillus</taxon>
    </lineage>
</organism>
<sequence length="242" mass="27553">MAKKIAMGIMATIIVVFFGLSAYKNFFGQEKEPEKPKIDIFKTAMENVDVSYVPYGESNGDCLLFVTNNNKFQINVTGTIVKEDENGVHDEDKDDEINININPQQTYVMETVNPNNKGARESRQEITFDASSLKASQVEGSNEDGKKSTELLFQDDVNVQIFPDKRNDSEQPLITIENNTNHKLYVQGYVVFYGNKEQTEITNIAKIEFEDVPKKDVYKDYIYIGTSEEASDNFKIFINMCE</sequence>
<dbReference type="Proteomes" id="UP000515856">
    <property type="component" value="Chromosome"/>
</dbReference>
<gene>
    <name evidence="1" type="ORF">H9Q80_03950</name>
</gene>
<protein>
    <submittedName>
        <fullName evidence="1">Uncharacterized protein</fullName>
    </submittedName>
</protein>
<name>A0A7G9GQN1_9FIRM</name>
<evidence type="ECO:0000313" key="2">
    <source>
        <dbReference type="Proteomes" id="UP000515856"/>
    </source>
</evidence>
<dbReference type="AlphaFoldDB" id="A0A7G9GQN1"/>
<evidence type="ECO:0000313" key="1">
    <source>
        <dbReference type="EMBL" id="QNM13113.1"/>
    </source>
</evidence>
<dbReference type="EMBL" id="CP060636">
    <property type="protein sequence ID" value="QNM13113.1"/>
    <property type="molecule type" value="Genomic_DNA"/>
</dbReference>
<keyword evidence="2" id="KW-1185">Reference proteome</keyword>
<accession>A0A7G9GQN1</accession>
<proteinExistence type="predicted"/>
<dbReference type="KEGG" id="ehn:H9Q80_03950"/>
<dbReference type="RefSeq" id="WP_002610979.1">
    <property type="nucleotide sequence ID" value="NZ_CP060636.1"/>
</dbReference>